<reference evidence="3 4" key="1">
    <citation type="submission" date="2013-03" db="EMBL/GenBank/DDBJ databases">
        <authorList>
            <person name="Fiebig A."/>
            <person name="Goeker M."/>
            <person name="Klenk H.-P.P."/>
        </authorList>
    </citation>
    <scope>NUCLEOTIDE SEQUENCE [LARGE SCALE GENOMIC DNA]</scope>
    <source>
        <strain evidence="4">DSM 19469</strain>
    </source>
</reference>
<keyword evidence="2" id="KW-1133">Transmembrane helix</keyword>
<evidence type="ECO:0000256" key="1">
    <source>
        <dbReference type="SAM" id="MobiDB-lite"/>
    </source>
</evidence>
<accession>W8RV79</accession>
<feature type="compositionally biased region" description="Low complexity" evidence="1">
    <location>
        <begin position="11"/>
        <end position="23"/>
    </location>
</feature>
<evidence type="ECO:0000313" key="4">
    <source>
        <dbReference type="Proteomes" id="UP000019593"/>
    </source>
</evidence>
<feature type="compositionally biased region" description="Basic and acidic residues" evidence="1">
    <location>
        <begin position="1"/>
        <end position="10"/>
    </location>
</feature>
<feature type="compositionally biased region" description="Basic and acidic residues" evidence="1">
    <location>
        <begin position="25"/>
        <end position="41"/>
    </location>
</feature>
<proteinExistence type="predicted"/>
<dbReference type="Proteomes" id="UP000019593">
    <property type="component" value="Chromosome"/>
</dbReference>
<gene>
    <name evidence="3" type="ORF">roselon_02811</name>
</gene>
<keyword evidence="4" id="KW-1185">Reference proteome</keyword>
<keyword evidence="2" id="KW-0472">Membrane</keyword>
<name>W8RV79_9RHOB</name>
<dbReference type="AlphaFoldDB" id="W8RV79"/>
<evidence type="ECO:0000313" key="3">
    <source>
        <dbReference type="EMBL" id="AHM05109.1"/>
    </source>
</evidence>
<protein>
    <submittedName>
        <fullName evidence="3">Uncharacterized protein</fullName>
    </submittedName>
</protein>
<feature type="region of interest" description="Disordered" evidence="1">
    <location>
        <begin position="1"/>
        <end position="105"/>
    </location>
</feature>
<dbReference type="KEGG" id="red:roselon_02811"/>
<feature type="compositionally biased region" description="Low complexity" evidence="1">
    <location>
        <begin position="86"/>
        <end position="96"/>
    </location>
</feature>
<keyword evidence="2" id="KW-0812">Transmembrane</keyword>
<evidence type="ECO:0000256" key="2">
    <source>
        <dbReference type="SAM" id="Phobius"/>
    </source>
</evidence>
<organism evidence="3 4">
    <name type="scientific">Roseicyclus elongatus DSM 19469</name>
    <dbReference type="NCBI Taxonomy" id="1294273"/>
    <lineage>
        <taxon>Bacteria</taxon>
        <taxon>Pseudomonadati</taxon>
        <taxon>Pseudomonadota</taxon>
        <taxon>Alphaproteobacteria</taxon>
        <taxon>Rhodobacterales</taxon>
        <taxon>Roseobacteraceae</taxon>
        <taxon>Roseicyclus</taxon>
    </lineage>
</organism>
<dbReference type="HOGENOM" id="CLU_1977986_0_0_5"/>
<dbReference type="EMBL" id="CP004372">
    <property type="protein sequence ID" value="AHM05109.1"/>
    <property type="molecule type" value="Genomic_DNA"/>
</dbReference>
<sequence length="131" mass="13851">MEVTMAKHDAAWTPDTDAAPTTHPKTREQLVQENRARRETEPAAAPRETDSESGTPAAVPLAARTEPARSHVVHAAETGQHDVRVGPGDAGAADAPTHSTRPSAGRTDTWTRAIVILGIAALFAGIFVLLF</sequence>
<feature type="transmembrane region" description="Helical" evidence="2">
    <location>
        <begin position="110"/>
        <end position="130"/>
    </location>
</feature>